<accession>A0A0P0VTI0</accession>
<dbReference type="Proteomes" id="UP000059680">
    <property type="component" value="Chromosome 3"/>
</dbReference>
<reference evidence="3" key="1">
    <citation type="journal article" date="2005" name="Nature">
        <title>The map-based sequence of the rice genome.</title>
        <authorList>
            <consortium name="International rice genome sequencing project (IRGSP)"/>
            <person name="Matsumoto T."/>
            <person name="Wu J."/>
            <person name="Kanamori H."/>
            <person name="Katayose Y."/>
            <person name="Fujisawa M."/>
            <person name="Namiki N."/>
            <person name="Mizuno H."/>
            <person name="Yamamoto K."/>
            <person name="Antonio B.A."/>
            <person name="Baba T."/>
            <person name="Sakata K."/>
            <person name="Nagamura Y."/>
            <person name="Aoki H."/>
            <person name="Arikawa K."/>
            <person name="Arita K."/>
            <person name="Bito T."/>
            <person name="Chiden Y."/>
            <person name="Fujitsuka N."/>
            <person name="Fukunaka R."/>
            <person name="Hamada M."/>
            <person name="Harada C."/>
            <person name="Hayashi A."/>
            <person name="Hijishita S."/>
            <person name="Honda M."/>
            <person name="Hosokawa S."/>
            <person name="Ichikawa Y."/>
            <person name="Idonuma A."/>
            <person name="Iijima M."/>
            <person name="Ikeda M."/>
            <person name="Ikeno M."/>
            <person name="Ito K."/>
            <person name="Ito S."/>
            <person name="Ito T."/>
            <person name="Ito Y."/>
            <person name="Ito Y."/>
            <person name="Iwabuchi A."/>
            <person name="Kamiya K."/>
            <person name="Karasawa W."/>
            <person name="Kurita K."/>
            <person name="Katagiri S."/>
            <person name="Kikuta A."/>
            <person name="Kobayashi H."/>
            <person name="Kobayashi N."/>
            <person name="Machita K."/>
            <person name="Maehara T."/>
            <person name="Masukawa M."/>
            <person name="Mizubayashi T."/>
            <person name="Mukai Y."/>
            <person name="Nagasaki H."/>
            <person name="Nagata Y."/>
            <person name="Naito S."/>
            <person name="Nakashima M."/>
            <person name="Nakama Y."/>
            <person name="Nakamichi Y."/>
            <person name="Nakamura M."/>
            <person name="Meguro A."/>
            <person name="Negishi M."/>
            <person name="Ohta I."/>
            <person name="Ohta T."/>
            <person name="Okamoto M."/>
            <person name="Ono N."/>
            <person name="Saji S."/>
            <person name="Sakaguchi M."/>
            <person name="Sakai K."/>
            <person name="Shibata M."/>
            <person name="Shimokawa T."/>
            <person name="Song J."/>
            <person name="Takazaki Y."/>
            <person name="Terasawa K."/>
            <person name="Tsugane M."/>
            <person name="Tsuji K."/>
            <person name="Ueda S."/>
            <person name="Waki K."/>
            <person name="Yamagata H."/>
            <person name="Yamamoto M."/>
            <person name="Yamamoto S."/>
            <person name="Yamane H."/>
            <person name="Yoshiki S."/>
            <person name="Yoshihara R."/>
            <person name="Yukawa K."/>
            <person name="Zhong H."/>
            <person name="Yano M."/>
            <person name="Yuan Q."/>
            <person name="Ouyang S."/>
            <person name="Liu J."/>
            <person name="Jones K.M."/>
            <person name="Gansberger K."/>
            <person name="Moffat K."/>
            <person name="Hill J."/>
            <person name="Bera J."/>
            <person name="Fadrosh D."/>
            <person name="Jin S."/>
            <person name="Johri S."/>
            <person name="Kim M."/>
            <person name="Overton L."/>
            <person name="Reardon M."/>
            <person name="Tsitrin T."/>
            <person name="Vuong H."/>
            <person name="Weaver B."/>
            <person name="Ciecko A."/>
            <person name="Tallon L."/>
            <person name="Jackson J."/>
            <person name="Pai G."/>
            <person name="Aken S.V."/>
            <person name="Utterback T."/>
            <person name="Reidmuller S."/>
            <person name="Feldblyum T."/>
            <person name="Hsiao J."/>
            <person name="Zismann V."/>
            <person name="Iobst S."/>
            <person name="de Vazeille A.R."/>
            <person name="Buell C.R."/>
            <person name="Ying K."/>
            <person name="Li Y."/>
            <person name="Lu T."/>
            <person name="Huang Y."/>
            <person name="Zhao Q."/>
            <person name="Feng Q."/>
            <person name="Zhang L."/>
            <person name="Zhu J."/>
            <person name="Weng Q."/>
            <person name="Mu J."/>
            <person name="Lu Y."/>
            <person name="Fan D."/>
            <person name="Liu Y."/>
            <person name="Guan J."/>
            <person name="Zhang Y."/>
            <person name="Yu S."/>
            <person name="Liu X."/>
            <person name="Zhang Y."/>
            <person name="Hong G."/>
            <person name="Han B."/>
            <person name="Choisne N."/>
            <person name="Demange N."/>
            <person name="Orjeda G."/>
            <person name="Samain S."/>
            <person name="Cattolico L."/>
            <person name="Pelletier E."/>
            <person name="Couloux A."/>
            <person name="Segurens B."/>
            <person name="Wincker P."/>
            <person name="D'Hont A."/>
            <person name="Scarpelli C."/>
            <person name="Weissenbach J."/>
            <person name="Salanoubat M."/>
            <person name="Quetier F."/>
            <person name="Yu Y."/>
            <person name="Kim H.R."/>
            <person name="Rambo T."/>
            <person name="Currie J."/>
            <person name="Collura K."/>
            <person name="Luo M."/>
            <person name="Yang T."/>
            <person name="Ammiraju J.S.S."/>
            <person name="Engler F."/>
            <person name="Soderlund C."/>
            <person name="Wing R.A."/>
            <person name="Palmer L.E."/>
            <person name="de la Bastide M."/>
            <person name="Spiegel L."/>
            <person name="Nascimento L."/>
            <person name="Zutavern T."/>
            <person name="O'Shaughnessy A."/>
            <person name="Dike S."/>
            <person name="Dedhia N."/>
            <person name="Preston R."/>
            <person name="Balija V."/>
            <person name="McCombie W.R."/>
            <person name="Chow T."/>
            <person name="Chen H."/>
            <person name="Chung M."/>
            <person name="Chen C."/>
            <person name="Shaw J."/>
            <person name="Wu H."/>
            <person name="Hsiao K."/>
            <person name="Chao Y."/>
            <person name="Chu M."/>
            <person name="Cheng C."/>
            <person name="Hour A."/>
            <person name="Lee P."/>
            <person name="Lin S."/>
            <person name="Lin Y."/>
            <person name="Liou J."/>
            <person name="Liu S."/>
            <person name="Hsing Y."/>
            <person name="Raghuvanshi S."/>
            <person name="Mohanty A."/>
            <person name="Bharti A.K."/>
            <person name="Gaur A."/>
            <person name="Gupta V."/>
            <person name="Kumar D."/>
            <person name="Ravi V."/>
            <person name="Vij S."/>
            <person name="Kapur A."/>
            <person name="Khurana P."/>
            <person name="Khurana P."/>
            <person name="Khurana J.P."/>
            <person name="Tyagi A.K."/>
            <person name="Gaikwad K."/>
            <person name="Singh A."/>
            <person name="Dalal V."/>
            <person name="Srivastava S."/>
            <person name="Dixit A."/>
            <person name="Pal A.K."/>
            <person name="Ghazi I.A."/>
            <person name="Yadav M."/>
            <person name="Pandit A."/>
            <person name="Bhargava A."/>
            <person name="Sureshbabu K."/>
            <person name="Batra K."/>
            <person name="Sharma T.R."/>
            <person name="Mohapatra T."/>
            <person name="Singh N.K."/>
            <person name="Messing J."/>
            <person name="Nelson A.B."/>
            <person name="Fuks G."/>
            <person name="Kavchok S."/>
            <person name="Keizer G."/>
            <person name="Linton E."/>
            <person name="Llaca V."/>
            <person name="Song R."/>
            <person name="Tanyolac B."/>
            <person name="Young S."/>
            <person name="Ho-Il K."/>
            <person name="Hahn J.H."/>
            <person name="Sangsakoo G."/>
            <person name="Vanavichit A."/>
            <person name="de Mattos Luiz.A.T."/>
            <person name="Zimmer P.D."/>
            <person name="Malone G."/>
            <person name="Dellagostin O."/>
            <person name="de Oliveira A.C."/>
            <person name="Bevan M."/>
            <person name="Bancroft I."/>
            <person name="Minx P."/>
            <person name="Cordum H."/>
            <person name="Wilson R."/>
            <person name="Cheng Z."/>
            <person name="Jin W."/>
            <person name="Jiang J."/>
            <person name="Leong S.A."/>
            <person name="Iwama H."/>
            <person name="Gojobori T."/>
            <person name="Itoh T."/>
            <person name="Niimura Y."/>
            <person name="Fujii Y."/>
            <person name="Habara T."/>
            <person name="Sakai H."/>
            <person name="Sato Y."/>
            <person name="Wilson G."/>
            <person name="Kumar K."/>
            <person name="McCouch S."/>
            <person name="Juretic N."/>
            <person name="Hoen D."/>
            <person name="Wright S."/>
            <person name="Bruskiewich R."/>
            <person name="Bureau T."/>
            <person name="Miyao A."/>
            <person name="Hirochika H."/>
            <person name="Nishikawa T."/>
            <person name="Kadowaki K."/>
            <person name="Sugiura M."/>
            <person name="Burr B."/>
            <person name="Sasaki T."/>
        </authorList>
    </citation>
    <scope>NUCLEOTIDE SEQUENCE [LARGE SCALE GENOMIC DNA]</scope>
    <source>
        <strain evidence="3">cv. Nipponbare</strain>
    </source>
</reference>
<feature type="non-terminal residue" evidence="2">
    <location>
        <position position="1"/>
    </location>
</feature>
<dbReference type="EMBL" id="AP014959">
    <property type="protein sequence ID" value="BAS82503.1"/>
    <property type="molecule type" value="Genomic_DNA"/>
</dbReference>
<dbReference type="AlphaFoldDB" id="A0A0P0VTI0"/>
<evidence type="ECO:0000256" key="1">
    <source>
        <dbReference type="SAM" id="MobiDB-lite"/>
    </source>
</evidence>
<name>A0A0P0VTI0_ORYSJ</name>
<feature type="region of interest" description="Disordered" evidence="1">
    <location>
        <begin position="53"/>
        <end position="78"/>
    </location>
</feature>
<reference evidence="2 3" key="3">
    <citation type="journal article" date="2013" name="Rice">
        <title>Improvement of the Oryza sativa Nipponbare reference genome using next generation sequence and optical map data.</title>
        <authorList>
            <person name="Kawahara Y."/>
            <person name="de la Bastide M."/>
            <person name="Hamilton J.P."/>
            <person name="Kanamori H."/>
            <person name="McCombie W.R."/>
            <person name="Ouyang S."/>
            <person name="Schwartz D.C."/>
            <person name="Tanaka T."/>
            <person name="Wu J."/>
            <person name="Zhou S."/>
            <person name="Childs K.L."/>
            <person name="Davidson R.M."/>
            <person name="Lin H."/>
            <person name="Quesada-Ocampo L."/>
            <person name="Vaillancourt B."/>
            <person name="Sakai H."/>
            <person name="Lee S.S."/>
            <person name="Kim J."/>
            <person name="Numa H."/>
            <person name="Itoh T."/>
            <person name="Buell C.R."/>
            <person name="Matsumoto T."/>
        </authorList>
    </citation>
    <scope>NUCLEOTIDE SEQUENCE [LARGE SCALE GENOMIC DNA]</scope>
    <source>
        <strain evidence="3">cv. Nipponbare</strain>
    </source>
</reference>
<gene>
    <name evidence="2" type="ordered locus">Os03g0168650</name>
    <name evidence="2" type="ORF">OSNPB_030168650</name>
</gene>
<evidence type="ECO:0000313" key="2">
    <source>
        <dbReference type="EMBL" id="BAS82503.1"/>
    </source>
</evidence>
<organism evidence="2 3">
    <name type="scientific">Oryza sativa subsp. japonica</name>
    <name type="common">Rice</name>
    <dbReference type="NCBI Taxonomy" id="39947"/>
    <lineage>
        <taxon>Eukaryota</taxon>
        <taxon>Viridiplantae</taxon>
        <taxon>Streptophyta</taxon>
        <taxon>Embryophyta</taxon>
        <taxon>Tracheophyta</taxon>
        <taxon>Spermatophyta</taxon>
        <taxon>Magnoliopsida</taxon>
        <taxon>Liliopsida</taxon>
        <taxon>Poales</taxon>
        <taxon>Poaceae</taxon>
        <taxon>BOP clade</taxon>
        <taxon>Oryzoideae</taxon>
        <taxon>Oryzeae</taxon>
        <taxon>Oryzinae</taxon>
        <taxon>Oryza</taxon>
        <taxon>Oryza sativa</taxon>
    </lineage>
</organism>
<protein>
    <submittedName>
        <fullName evidence="2">Os03g0168650 protein</fullName>
    </submittedName>
</protein>
<feature type="compositionally biased region" description="Basic residues" evidence="1">
    <location>
        <begin position="56"/>
        <end position="72"/>
    </location>
</feature>
<reference evidence="2 3" key="2">
    <citation type="journal article" date="2013" name="Plant Cell Physiol.">
        <title>Rice Annotation Project Database (RAP-DB): an integrative and interactive database for rice genomics.</title>
        <authorList>
            <person name="Sakai H."/>
            <person name="Lee S.S."/>
            <person name="Tanaka T."/>
            <person name="Numa H."/>
            <person name="Kim J."/>
            <person name="Kawahara Y."/>
            <person name="Wakimoto H."/>
            <person name="Yang C.C."/>
            <person name="Iwamoto M."/>
            <person name="Abe T."/>
            <person name="Yamada Y."/>
            <person name="Muto A."/>
            <person name="Inokuchi H."/>
            <person name="Ikemura T."/>
            <person name="Matsumoto T."/>
            <person name="Sasaki T."/>
            <person name="Itoh T."/>
        </authorList>
    </citation>
    <scope>NUCLEOTIDE SEQUENCE [LARGE SCALE GENOMIC DNA]</scope>
    <source>
        <strain evidence="3">cv. Nipponbare</strain>
    </source>
</reference>
<dbReference type="InParanoid" id="A0A0P0VTI0"/>
<evidence type="ECO:0000313" key="3">
    <source>
        <dbReference type="Proteomes" id="UP000059680"/>
    </source>
</evidence>
<sequence>LRHRRVEAERLRHARVQVHQLPHRVVAQQRRELRHARRERRLAGGLAPELVGDGRVRHRHVREPRQRRRRRVTPGDHEVEHHVAEALVVPEAAAPLVAAGLPELDEPRQYVVLDLLAITNQRYQETKPFPI</sequence>
<dbReference type="PaxDb" id="39947-A0A0P0VTI0"/>
<keyword evidence="3" id="KW-1185">Reference proteome</keyword>
<proteinExistence type="predicted"/>